<sequence>MLESASETAAVNRLKAQVANAAVDRLETESLSKTEQQKLKAEALAYCSDVQLGAMDLWFGDSVVTWGRLLLLDGKWVEARSMLLEQAEVLQNIEKNLTANGVPVSAISPLAGCRYHLGETYRIEFEESNELAPAVEALKHFYNVYIKYGDSPWGGVAQEKAAAAQVFIESRGKQVRIELGPHRDAFVANKFKLGARLTAQGKHEEAIDPMIDALNYFPESGKSIDALRNLGVCWFSLLAHDEALATVEYVCERFSADTNAPATVLAIGRQYLDSDAETAGQIFEHYLASFPDDPYRGDILSYFAWKAYKAEDWSEAVVRFQSLETALRAKGETGERLEKAVYIQAFCAKEPAGFDRFISEFPESELAPRVLGEKAQAQLVAGEFDAAFQTLETLSARYPESTAARTALAGLIVAAVEEQRFDIADQVLDRMLADKQAYGNSVYVSTGEALLKAAEFTLAEKAFAALVPETERSLYGCASAQFGQNRFEESFQTLEKLLAKNEATGFFFDARLMQARALVQLVRTNEAVAAYGEVAAAKQDYGVVFEMAQVLSDPEERLAAYQRIALLADPADEKNQPLIADSIAASLPLCLEQGKYELAIASTDQFATLFPKHEQLPIIGKYRKEAEHALVQ</sequence>
<proteinExistence type="predicted"/>
<evidence type="ECO:0008006" key="3">
    <source>
        <dbReference type="Google" id="ProtNLM"/>
    </source>
</evidence>
<keyword evidence="2" id="KW-1185">Reference proteome</keyword>
<dbReference type="InterPro" id="IPR011990">
    <property type="entry name" value="TPR-like_helical_dom_sf"/>
</dbReference>
<dbReference type="Proteomes" id="UP000346198">
    <property type="component" value="Unassembled WGS sequence"/>
</dbReference>
<evidence type="ECO:0000313" key="1">
    <source>
        <dbReference type="EMBL" id="VGO21787.1"/>
    </source>
</evidence>
<reference evidence="1 2" key="1">
    <citation type="submission" date="2019-04" db="EMBL/GenBank/DDBJ databases">
        <authorList>
            <person name="Van Vliet M D."/>
        </authorList>
    </citation>
    <scope>NUCLEOTIDE SEQUENCE [LARGE SCALE GENOMIC DNA]</scope>
    <source>
        <strain evidence="1 2">F21</strain>
    </source>
</reference>
<protein>
    <recommendedName>
        <fullName evidence="3">Outer membrane protein assembly factor BamD</fullName>
    </recommendedName>
</protein>
<accession>A0A6C2URC8</accession>
<evidence type="ECO:0000313" key="2">
    <source>
        <dbReference type="Proteomes" id="UP000346198"/>
    </source>
</evidence>
<organism evidence="1 2">
    <name type="scientific">Pontiella sulfatireligans</name>
    <dbReference type="NCBI Taxonomy" id="2750658"/>
    <lineage>
        <taxon>Bacteria</taxon>
        <taxon>Pseudomonadati</taxon>
        <taxon>Kiritimatiellota</taxon>
        <taxon>Kiritimatiellia</taxon>
        <taxon>Kiritimatiellales</taxon>
        <taxon>Pontiellaceae</taxon>
        <taxon>Pontiella</taxon>
    </lineage>
</organism>
<gene>
    <name evidence="1" type="ORF">SCARR_03864</name>
</gene>
<name>A0A6C2URC8_9BACT</name>
<dbReference type="EMBL" id="CAAHFH010000002">
    <property type="protein sequence ID" value="VGO21787.1"/>
    <property type="molecule type" value="Genomic_DNA"/>
</dbReference>
<dbReference type="Gene3D" id="1.25.40.10">
    <property type="entry name" value="Tetratricopeptide repeat domain"/>
    <property type="match status" value="3"/>
</dbReference>
<dbReference type="SUPFAM" id="SSF48452">
    <property type="entry name" value="TPR-like"/>
    <property type="match status" value="2"/>
</dbReference>
<dbReference type="AlphaFoldDB" id="A0A6C2URC8"/>